<gene>
    <name evidence="1" type="ORF">BJ508DRAFT_411920</name>
</gene>
<reference evidence="1 2" key="1">
    <citation type="journal article" date="2018" name="Nat. Ecol. Evol.">
        <title>Pezizomycetes genomes reveal the molecular basis of ectomycorrhizal truffle lifestyle.</title>
        <authorList>
            <person name="Murat C."/>
            <person name="Payen T."/>
            <person name="Noel B."/>
            <person name="Kuo A."/>
            <person name="Morin E."/>
            <person name="Chen J."/>
            <person name="Kohler A."/>
            <person name="Krizsan K."/>
            <person name="Balestrini R."/>
            <person name="Da Silva C."/>
            <person name="Montanini B."/>
            <person name="Hainaut M."/>
            <person name="Levati E."/>
            <person name="Barry K.W."/>
            <person name="Belfiori B."/>
            <person name="Cichocki N."/>
            <person name="Clum A."/>
            <person name="Dockter R.B."/>
            <person name="Fauchery L."/>
            <person name="Guy J."/>
            <person name="Iotti M."/>
            <person name="Le Tacon F."/>
            <person name="Lindquist E.A."/>
            <person name="Lipzen A."/>
            <person name="Malagnac F."/>
            <person name="Mello A."/>
            <person name="Molinier V."/>
            <person name="Miyauchi S."/>
            <person name="Poulain J."/>
            <person name="Riccioni C."/>
            <person name="Rubini A."/>
            <person name="Sitrit Y."/>
            <person name="Splivallo R."/>
            <person name="Traeger S."/>
            <person name="Wang M."/>
            <person name="Zifcakova L."/>
            <person name="Wipf D."/>
            <person name="Zambonelli A."/>
            <person name="Paolocci F."/>
            <person name="Nowrousian M."/>
            <person name="Ottonello S."/>
            <person name="Baldrian P."/>
            <person name="Spatafora J.W."/>
            <person name="Henrissat B."/>
            <person name="Nagy L.G."/>
            <person name="Aury J.M."/>
            <person name="Wincker P."/>
            <person name="Grigoriev I.V."/>
            <person name="Bonfante P."/>
            <person name="Martin F.M."/>
        </authorList>
    </citation>
    <scope>NUCLEOTIDE SEQUENCE [LARGE SCALE GENOMIC DNA]</scope>
    <source>
        <strain evidence="1 2">RN42</strain>
    </source>
</reference>
<evidence type="ECO:0000313" key="1">
    <source>
        <dbReference type="EMBL" id="RPA85507.1"/>
    </source>
</evidence>
<evidence type="ECO:0000313" key="2">
    <source>
        <dbReference type="Proteomes" id="UP000275078"/>
    </source>
</evidence>
<accession>A0A3N4IJA2</accession>
<sequence length="409" mass="48070">MAASGAARTRKLPPHYSEIWPFISINCRPYFADYLEYFRVYMNEASSGGSPLNWTAEEQDLWHTRLKEHVKHYGPTLGTEDYYMVPCDLRYHSEGTAYKIDQFFDGKPLDPILMSVRLRAKAREFCFSGSELKPELQIARALYVMRELEEKEMARRANKVHFFFPRKESGWGLYEDLHFVLETLYDYSVPIPFYDQLEDGVMFFFEHLHPYLVSRTQSTPETPEFCDRVSEVFFELIIRLRLGLERVTILGENSRARFARGLMRDGQIRLINAVQKSTIDTLTDLLSMSGDDELELCLLWETWGLHHHNKDTLRGPIRSVLLDIWLAEIKMSLLQHTFLVDEEFRSERIENAIIKYMEEPGVNYAVVSGVKLASFKYRVMEAEARGNRAAMQAIMRSPRWWYREYPVFE</sequence>
<dbReference type="EMBL" id="ML119653">
    <property type="protein sequence ID" value="RPA85507.1"/>
    <property type="molecule type" value="Genomic_DNA"/>
</dbReference>
<keyword evidence="2" id="KW-1185">Reference proteome</keyword>
<dbReference type="AlphaFoldDB" id="A0A3N4IJA2"/>
<proteinExistence type="predicted"/>
<name>A0A3N4IJA2_ASCIM</name>
<dbReference type="Proteomes" id="UP000275078">
    <property type="component" value="Unassembled WGS sequence"/>
</dbReference>
<protein>
    <submittedName>
        <fullName evidence="1">Uncharacterized protein</fullName>
    </submittedName>
</protein>
<organism evidence="1 2">
    <name type="scientific">Ascobolus immersus RN42</name>
    <dbReference type="NCBI Taxonomy" id="1160509"/>
    <lineage>
        <taxon>Eukaryota</taxon>
        <taxon>Fungi</taxon>
        <taxon>Dikarya</taxon>
        <taxon>Ascomycota</taxon>
        <taxon>Pezizomycotina</taxon>
        <taxon>Pezizomycetes</taxon>
        <taxon>Pezizales</taxon>
        <taxon>Ascobolaceae</taxon>
        <taxon>Ascobolus</taxon>
    </lineage>
</organism>